<keyword evidence="1" id="KW-0963">Cytoplasm</keyword>
<dbReference type="PANTHER" id="PTHR36112:SF1">
    <property type="entry name" value="RIBOSOMAL RNA SMALL SUBUNIT METHYLTRANSFERASE J"/>
    <property type="match status" value="1"/>
</dbReference>
<evidence type="ECO:0000256" key="1">
    <source>
        <dbReference type="HAMAP-Rule" id="MF_01523"/>
    </source>
</evidence>
<comment type="caution">
    <text evidence="1">Lacks conserved residue(s) required for the propagation of feature annotation.</text>
</comment>
<sequence length="269" mass="28812">MPRAKDNMMMPTTAVDPSDLLVVAAASEHLAAARRLAEHLGARLGASSDELADVPLGLVFDEEGLALAGAGMTLRADLTDMKPRLKPANLNRELLVKAAKIKGAVQTPLAIDATAGFGQDSLLLAAAGFRVRLYERDPVIAALLADAVRRASLDPDLAEVVARMQVVEGDSACALRRLPEPPDVVYLDPMFPERRKSAAVKKKFQLLHLLERPCMDQDELMGAAMAAAPRKIVVKRPLKGPYLAGAKPSYSISGKAIRYDCLVMSRPAG</sequence>
<keyword evidence="1" id="KW-0949">S-adenosyl-L-methionine</keyword>
<organism evidence="2 3">
    <name type="scientific">Collinsella ihumii</name>
    <dbReference type="NCBI Taxonomy" id="1720204"/>
    <lineage>
        <taxon>Bacteria</taxon>
        <taxon>Bacillati</taxon>
        <taxon>Actinomycetota</taxon>
        <taxon>Coriobacteriia</taxon>
        <taxon>Coriobacteriales</taxon>
        <taxon>Coriobacteriaceae</taxon>
        <taxon>Collinsella</taxon>
    </lineage>
</organism>
<evidence type="ECO:0000313" key="2">
    <source>
        <dbReference type="EMBL" id="HJG30573.1"/>
    </source>
</evidence>
<keyword evidence="1" id="KW-0698">rRNA processing</keyword>
<evidence type="ECO:0000313" key="3">
    <source>
        <dbReference type="Proteomes" id="UP000746751"/>
    </source>
</evidence>
<dbReference type="InterPro" id="IPR007536">
    <property type="entry name" value="16SrRNA_methylTrfase_J"/>
</dbReference>
<comment type="caution">
    <text evidence="2">The sequence shown here is derived from an EMBL/GenBank/DDBJ whole genome shotgun (WGS) entry which is preliminary data.</text>
</comment>
<feature type="binding site" evidence="1">
    <location>
        <begin position="135"/>
        <end position="136"/>
    </location>
    <ligand>
        <name>S-adenosyl-L-methionine</name>
        <dbReference type="ChEBI" id="CHEBI:59789"/>
    </ligand>
</feature>
<dbReference type="Proteomes" id="UP000746751">
    <property type="component" value="Unassembled WGS sequence"/>
</dbReference>
<reference evidence="2" key="1">
    <citation type="journal article" date="2021" name="PeerJ">
        <title>Extensive microbial diversity within the chicken gut microbiome revealed by metagenomics and culture.</title>
        <authorList>
            <person name="Gilroy R."/>
            <person name="Ravi A."/>
            <person name="Getino M."/>
            <person name="Pursley I."/>
            <person name="Horton D.L."/>
            <person name="Alikhan N.F."/>
            <person name="Baker D."/>
            <person name="Gharbi K."/>
            <person name="Hall N."/>
            <person name="Watson M."/>
            <person name="Adriaenssens E.M."/>
            <person name="Foster-Nyarko E."/>
            <person name="Jarju S."/>
            <person name="Secka A."/>
            <person name="Antonio M."/>
            <person name="Oren A."/>
            <person name="Chaudhuri R.R."/>
            <person name="La Ragione R."/>
            <person name="Hildebrand F."/>
            <person name="Pallen M.J."/>
        </authorList>
    </citation>
    <scope>NUCLEOTIDE SEQUENCE</scope>
    <source>
        <strain evidence="2">ChiGjej2B2-7701</strain>
    </source>
</reference>
<comment type="subcellular location">
    <subcellularLocation>
        <location evidence="1">Cytoplasm</location>
    </subcellularLocation>
</comment>
<comment type="catalytic activity">
    <reaction evidence="1">
        <text>guanosine(1516) in 16S rRNA + S-adenosyl-L-methionine = N(2)-methylguanosine(1516) in 16S rRNA + S-adenosyl-L-homocysteine + H(+)</text>
        <dbReference type="Rhea" id="RHEA:43220"/>
        <dbReference type="Rhea" id="RHEA-COMP:10412"/>
        <dbReference type="Rhea" id="RHEA-COMP:10413"/>
        <dbReference type="ChEBI" id="CHEBI:15378"/>
        <dbReference type="ChEBI" id="CHEBI:57856"/>
        <dbReference type="ChEBI" id="CHEBI:59789"/>
        <dbReference type="ChEBI" id="CHEBI:74269"/>
        <dbReference type="ChEBI" id="CHEBI:74481"/>
        <dbReference type="EC" id="2.1.1.242"/>
    </reaction>
</comment>
<dbReference type="AlphaFoldDB" id="A0A921IPY8"/>
<dbReference type="EC" id="2.1.1.242" evidence="1"/>
<dbReference type="PANTHER" id="PTHR36112">
    <property type="entry name" value="RIBOSOMAL RNA SMALL SUBUNIT METHYLTRANSFERASE J"/>
    <property type="match status" value="1"/>
</dbReference>
<feature type="binding site" evidence="1">
    <location>
        <position position="188"/>
    </location>
    <ligand>
        <name>S-adenosyl-L-methionine</name>
        <dbReference type="ChEBI" id="CHEBI:59789"/>
    </ligand>
</feature>
<comment type="function">
    <text evidence="1">Specifically methylates the guanosine in position 1516 of 16S rRNA.</text>
</comment>
<dbReference type="GO" id="GO:0008990">
    <property type="term" value="F:rRNA (guanine-N2-)-methyltransferase activity"/>
    <property type="evidence" value="ECO:0007669"/>
    <property type="project" value="UniProtKB-UniRule"/>
</dbReference>
<protein>
    <recommendedName>
        <fullName evidence="1">Ribosomal RNA small subunit methyltransferase J</fullName>
        <ecNumber evidence="1">2.1.1.242</ecNumber>
    </recommendedName>
    <alternativeName>
        <fullName evidence="1">16S rRNA m2G1516 methyltransferase</fullName>
    </alternativeName>
    <alternativeName>
        <fullName evidence="1">rRNA (guanine-N(2)-)-methyltransferase</fullName>
    </alternativeName>
</protein>
<keyword evidence="1 2" id="KW-0489">Methyltransferase</keyword>
<comment type="similarity">
    <text evidence="1">Belongs to the methyltransferase superfamily. RsmJ family.</text>
</comment>
<dbReference type="Gene3D" id="3.40.50.150">
    <property type="entry name" value="Vaccinia Virus protein VP39"/>
    <property type="match status" value="1"/>
</dbReference>
<gene>
    <name evidence="1" type="primary">rsmJ</name>
    <name evidence="2" type="ORF">K8U80_04155</name>
</gene>
<dbReference type="EMBL" id="DYVF01000029">
    <property type="protein sequence ID" value="HJG30573.1"/>
    <property type="molecule type" value="Genomic_DNA"/>
</dbReference>
<name>A0A921IPY8_9ACTN</name>
<reference evidence="2" key="2">
    <citation type="submission" date="2021-09" db="EMBL/GenBank/DDBJ databases">
        <authorList>
            <person name="Gilroy R."/>
        </authorList>
    </citation>
    <scope>NUCLEOTIDE SEQUENCE</scope>
    <source>
        <strain evidence="2">ChiGjej2B2-7701</strain>
    </source>
</reference>
<dbReference type="InterPro" id="IPR029063">
    <property type="entry name" value="SAM-dependent_MTases_sf"/>
</dbReference>
<accession>A0A921IPY8</accession>
<dbReference type="HAMAP" id="MF_01523">
    <property type="entry name" value="16SrRNA_methyltr_J"/>
    <property type="match status" value="1"/>
</dbReference>
<proteinExistence type="inferred from homology"/>
<keyword evidence="1" id="KW-0808">Transferase</keyword>
<dbReference type="Pfam" id="PF04445">
    <property type="entry name" value="SAM_MT"/>
    <property type="match status" value="1"/>
</dbReference>
<dbReference type="SUPFAM" id="SSF53335">
    <property type="entry name" value="S-adenosyl-L-methionine-dependent methyltransferases"/>
    <property type="match status" value="1"/>
</dbReference>
<dbReference type="GO" id="GO:0005737">
    <property type="term" value="C:cytoplasm"/>
    <property type="evidence" value="ECO:0007669"/>
    <property type="project" value="UniProtKB-SubCell"/>
</dbReference>